<dbReference type="SMART" id="SM00487">
    <property type="entry name" value="DEXDc"/>
    <property type="match status" value="1"/>
</dbReference>
<accession>A0A1X0R662</accession>
<evidence type="ECO:0000256" key="4">
    <source>
        <dbReference type="ARBA" id="ARBA00022840"/>
    </source>
</evidence>
<sequence>MHAYAADNLHAKLTNYQEPESIGSQTKTHIQYMLKAHALEVSGTVIPKPLVTFDQLETILGPTLLRNIESLGWTMATGIQRQAVTVGLAGRDLVAASPPKSGKTGAFLIPTLVHCRSLSTWDGDKRRAGPYALIMAPTREICCQIETICQRLALGMKNMRTALLIGGEPFPNQLYRLKKGAQILIGTPGRLLDLVTDHPNLLRLWKVQILVMDEADSMFRSGYGVQVRQILGKIKDDRNRQIMYFSSSLTEDDQILQGLLKRLKSPIEIKCTEA</sequence>
<dbReference type="GO" id="GO:0016787">
    <property type="term" value="F:hydrolase activity"/>
    <property type="evidence" value="ECO:0007669"/>
    <property type="project" value="UniProtKB-KW"/>
</dbReference>
<keyword evidence="1" id="KW-0547">Nucleotide-binding</keyword>
<evidence type="ECO:0000256" key="2">
    <source>
        <dbReference type="ARBA" id="ARBA00022801"/>
    </source>
</evidence>
<dbReference type="OrthoDB" id="18170at2759"/>
<dbReference type="GO" id="GO:0003676">
    <property type="term" value="F:nucleic acid binding"/>
    <property type="evidence" value="ECO:0007669"/>
    <property type="project" value="InterPro"/>
</dbReference>
<dbReference type="CDD" id="cd00268">
    <property type="entry name" value="DEADc"/>
    <property type="match status" value="1"/>
</dbReference>
<evidence type="ECO:0000313" key="6">
    <source>
        <dbReference type="EMBL" id="ORE07482.1"/>
    </source>
</evidence>
<dbReference type="InterPro" id="IPR044742">
    <property type="entry name" value="DEAD/DEAH_RhlB"/>
</dbReference>
<organism evidence="6">
    <name type="scientific">Rhizopus microsporus var. microsporus</name>
    <dbReference type="NCBI Taxonomy" id="86635"/>
    <lineage>
        <taxon>Eukaryota</taxon>
        <taxon>Fungi</taxon>
        <taxon>Fungi incertae sedis</taxon>
        <taxon>Mucoromycota</taxon>
        <taxon>Mucoromycotina</taxon>
        <taxon>Mucoromycetes</taxon>
        <taxon>Mucorales</taxon>
        <taxon>Mucorineae</taxon>
        <taxon>Rhizopodaceae</taxon>
        <taxon>Rhizopus</taxon>
    </lineage>
</organism>
<dbReference type="PANTHER" id="PTHR47958">
    <property type="entry name" value="ATP-DEPENDENT RNA HELICASE DBP3"/>
    <property type="match status" value="1"/>
</dbReference>
<dbReference type="Pfam" id="PF00270">
    <property type="entry name" value="DEAD"/>
    <property type="match status" value="1"/>
</dbReference>
<dbReference type="EMBL" id="KV921903">
    <property type="protein sequence ID" value="ORE07482.1"/>
    <property type="molecule type" value="Genomic_DNA"/>
</dbReference>
<dbReference type="InterPro" id="IPR027417">
    <property type="entry name" value="P-loop_NTPase"/>
</dbReference>
<protein>
    <submittedName>
        <fullName evidence="6">DEAD-domain-containing protein</fullName>
    </submittedName>
</protein>
<keyword evidence="3" id="KW-0347">Helicase</keyword>
<evidence type="ECO:0000259" key="5">
    <source>
        <dbReference type="PROSITE" id="PS51192"/>
    </source>
</evidence>
<dbReference type="PROSITE" id="PS51192">
    <property type="entry name" value="HELICASE_ATP_BIND_1"/>
    <property type="match status" value="1"/>
</dbReference>
<keyword evidence="4" id="KW-0067">ATP-binding</keyword>
<evidence type="ECO:0000256" key="1">
    <source>
        <dbReference type="ARBA" id="ARBA00022741"/>
    </source>
</evidence>
<dbReference type="VEuPathDB" id="FungiDB:BCV72DRAFT_226568"/>
<dbReference type="SUPFAM" id="SSF52540">
    <property type="entry name" value="P-loop containing nucleoside triphosphate hydrolases"/>
    <property type="match status" value="1"/>
</dbReference>
<feature type="domain" description="Helicase ATP-binding" evidence="5">
    <location>
        <begin position="84"/>
        <end position="267"/>
    </location>
</feature>
<name>A0A1X0R662_RHIZD</name>
<dbReference type="GO" id="GO:0004386">
    <property type="term" value="F:helicase activity"/>
    <property type="evidence" value="ECO:0007669"/>
    <property type="project" value="UniProtKB-KW"/>
</dbReference>
<dbReference type="InterPro" id="IPR014001">
    <property type="entry name" value="Helicase_ATP-bd"/>
</dbReference>
<dbReference type="GO" id="GO:0005524">
    <property type="term" value="F:ATP binding"/>
    <property type="evidence" value="ECO:0007669"/>
    <property type="project" value="InterPro"/>
</dbReference>
<dbReference type="Proteomes" id="UP000242414">
    <property type="component" value="Unassembled WGS sequence"/>
</dbReference>
<dbReference type="InterPro" id="IPR011545">
    <property type="entry name" value="DEAD/DEAH_box_helicase_dom"/>
</dbReference>
<evidence type="ECO:0000256" key="3">
    <source>
        <dbReference type="ARBA" id="ARBA00022806"/>
    </source>
</evidence>
<proteinExistence type="predicted"/>
<dbReference type="AlphaFoldDB" id="A0A1X0R662"/>
<keyword evidence="2" id="KW-0378">Hydrolase</keyword>
<reference evidence="6" key="1">
    <citation type="journal article" date="2016" name="Proc. Natl. Acad. Sci. U.S.A.">
        <title>Lipid metabolic changes in an early divergent fungus govern the establishment of a mutualistic symbiosis with endobacteria.</title>
        <authorList>
            <person name="Lastovetsky O.A."/>
            <person name="Gaspar M.L."/>
            <person name="Mondo S.J."/>
            <person name="LaButti K.M."/>
            <person name="Sandor L."/>
            <person name="Grigoriev I.V."/>
            <person name="Henry S.A."/>
            <person name="Pawlowska T.E."/>
        </authorList>
    </citation>
    <scope>NUCLEOTIDE SEQUENCE [LARGE SCALE GENOMIC DNA]</scope>
    <source>
        <strain evidence="6">ATCC 52814</strain>
    </source>
</reference>
<gene>
    <name evidence="6" type="ORF">BCV72DRAFT_226568</name>
</gene>
<dbReference type="Gene3D" id="3.40.50.300">
    <property type="entry name" value="P-loop containing nucleotide triphosphate hydrolases"/>
    <property type="match status" value="1"/>
</dbReference>